<gene>
    <name evidence="2" type="ORF">EVA_19936</name>
</gene>
<sequence length="46" mass="4995">MFSRWPQSLRSRQTSLSSTTGSKGGEDEVSASERQGNRAVGISRLP</sequence>
<dbReference type="EMBL" id="AMCI01007837">
    <property type="protein sequence ID" value="EJW91956.1"/>
    <property type="molecule type" value="Genomic_DNA"/>
</dbReference>
<organism evidence="2">
    <name type="scientific">gut metagenome</name>
    <dbReference type="NCBI Taxonomy" id="749906"/>
    <lineage>
        <taxon>unclassified sequences</taxon>
        <taxon>metagenomes</taxon>
        <taxon>organismal metagenomes</taxon>
    </lineage>
</organism>
<feature type="region of interest" description="Disordered" evidence="1">
    <location>
        <begin position="1"/>
        <end position="46"/>
    </location>
</feature>
<evidence type="ECO:0000256" key="1">
    <source>
        <dbReference type="SAM" id="MobiDB-lite"/>
    </source>
</evidence>
<feature type="compositionally biased region" description="Low complexity" evidence="1">
    <location>
        <begin position="7"/>
        <end position="21"/>
    </location>
</feature>
<accession>J9FAL9</accession>
<proteinExistence type="predicted"/>
<dbReference type="AlphaFoldDB" id="J9FAL9"/>
<name>J9FAL9_9ZZZZ</name>
<comment type="caution">
    <text evidence="2">The sequence shown here is derived from an EMBL/GenBank/DDBJ whole genome shotgun (WGS) entry which is preliminary data.</text>
</comment>
<reference evidence="2" key="1">
    <citation type="journal article" date="2012" name="PLoS ONE">
        <title>Gene sets for utilization of primary and secondary nutrition supplies in the distal gut of endangered iberian lynx.</title>
        <authorList>
            <person name="Alcaide M."/>
            <person name="Messina E."/>
            <person name="Richter M."/>
            <person name="Bargiela R."/>
            <person name="Peplies J."/>
            <person name="Huws S.A."/>
            <person name="Newbold C.J."/>
            <person name="Golyshin P.N."/>
            <person name="Simon M.A."/>
            <person name="Lopez G."/>
            <person name="Yakimov M.M."/>
            <person name="Ferrer M."/>
        </authorList>
    </citation>
    <scope>NUCLEOTIDE SEQUENCE</scope>
</reference>
<protein>
    <submittedName>
        <fullName evidence="2">Uncharacterized protein</fullName>
    </submittedName>
</protein>
<evidence type="ECO:0000313" key="2">
    <source>
        <dbReference type="EMBL" id="EJW91956.1"/>
    </source>
</evidence>